<evidence type="ECO:0000313" key="7">
    <source>
        <dbReference type="EMBL" id="MDN4473995.1"/>
    </source>
</evidence>
<comment type="caution">
    <text evidence="7">The sequence shown here is derived from an EMBL/GenBank/DDBJ whole genome shotgun (WGS) entry which is preliminary data.</text>
</comment>
<dbReference type="RefSeq" id="WP_301130033.1">
    <property type="nucleotide sequence ID" value="NZ_JAUHPV010000010.1"/>
</dbReference>
<keyword evidence="3 5" id="KW-1133">Transmembrane helix</keyword>
<feature type="transmembrane region" description="Helical" evidence="5">
    <location>
        <begin position="90"/>
        <end position="123"/>
    </location>
</feature>
<accession>A0ABT8G4C3</accession>
<feature type="domain" description="Integral membrane bound transporter" evidence="6">
    <location>
        <begin position="228"/>
        <end position="349"/>
    </location>
</feature>
<feature type="transmembrane region" description="Helical" evidence="5">
    <location>
        <begin position="135"/>
        <end position="153"/>
    </location>
</feature>
<feature type="transmembrane region" description="Helical" evidence="5">
    <location>
        <begin position="337"/>
        <end position="355"/>
    </location>
</feature>
<evidence type="ECO:0000256" key="5">
    <source>
        <dbReference type="SAM" id="Phobius"/>
    </source>
</evidence>
<gene>
    <name evidence="7" type="ORF">QQX04_13420</name>
</gene>
<comment type="subcellular location">
    <subcellularLocation>
        <location evidence="1">Membrane</location>
        <topology evidence="1">Multi-pass membrane protein</topology>
    </subcellularLocation>
</comment>
<evidence type="ECO:0000256" key="2">
    <source>
        <dbReference type="ARBA" id="ARBA00022692"/>
    </source>
</evidence>
<name>A0ABT8G4C3_9MICO</name>
<feature type="transmembrane region" description="Helical" evidence="5">
    <location>
        <begin position="205"/>
        <end position="229"/>
    </location>
</feature>
<feature type="transmembrane region" description="Helical" evidence="5">
    <location>
        <begin position="62"/>
        <end position="78"/>
    </location>
</feature>
<reference evidence="7" key="1">
    <citation type="submission" date="2023-06" db="EMBL/GenBank/DDBJ databases">
        <title>SYSU T00b26.</title>
        <authorList>
            <person name="Gao L."/>
            <person name="Fang B.-Z."/>
            <person name="Li W.-J."/>
        </authorList>
    </citation>
    <scope>NUCLEOTIDE SEQUENCE</scope>
    <source>
        <strain evidence="7">SYSU T00b26</strain>
    </source>
</reference>
<protein>
    <submittedName>
        <fullName evidence="7">FUSC family protein</fullName>
    </submittedName>
</protein>
<keyword evidence="8" id="KW-1185">Reference proteome</keyword>
<dbReference type="Proteomes" id="UP001172738">
    <property type="component" value="Unassembled WGS sequence"/>
</dbReference>
<dbReference type="Pfam" id="PF13515">
    <property type="entry name" value="FUSC_2"/>
    <property type="match status" value="1"/>
</dbReference>
<evidence type="ECO:0000259" key="6">
    <source>
        <dbReference type="Pfam" id="PF13515"/>
    </source>
</evidence>
<proteinExistence type="predicted"/>
<keyword evidence="4 5" id="KW-0472">Membrane</keyword>
<evidence type="ECO:0000313" key="8">
    <source>
        <dbReference type="Proteomes" id="UP001172738"/>
    </source>
</evidence>
<dbReference type="InterPro" id="IPR049453">
    <property type="entry name" value="Memb_transporter_dom"/>
</dbReference>
<sequence length="365" mass="37046">MTQERGDRPSRTRRAMDTAAHAVRSLGDVRPHPHRRWPLGLQAAIAVAGPILIGNAAGHAEIGFQAALGAFALLYFGSAKHVDRARTVPLIGSVLLLCAALGAAAGGSAVATAVGLISIAVAAGLLTQVFDVGPPGPIFFVLVFGSSAHITMATDGVRHVDPVSFVGAVASGVAFASLIAAAPLALSRHRVTATPLRTLVPGPSWSVDGLTVAIRVAAVALTGTILSVAIVDPDRAYWTVCAGVAVVAMRAPRRAVASRGLHRVVGTVTGALLFAGLAQLSLSTVALALVLGVLQFTIELLVVRHYALALTFITPLVLLLVTSAGGTAGSTVAPERVIDTLVGATLGVLAALIPAPRRAGNAAPR</sequence>
<feature type="transmembrane region" description="Helical" evidence="5">
    <location>
        <begin position="165"/>
        <end position="185"/>
    </location>
</feature>
<feature type="transmembrane region" description="Helical" evidence="5">
    <location>
        <begin position="39"/>
        <end position="56"/>
    </location>
</feature>
<feature type="transmembrane region" description="Helical" evidence="5">
    <location>
        <begin position="272"/>
        <end position="294"/>
    </location>
</feature>
<evidence type="ECO:0000256" key="1">
    <source>
        <dbReference type="ARBA" id="ARBA00004141"/>
    </source>
</evidence>
<feature type="transmembrane region" description="Helical" evidence="5">
    <location>
        <begin position="306"/>
        <end position="325"/>
    </location>
</feature>
<organism evidence="7 8">
    <name type="scientific">Demequina zhanjiangensis</name>
    <dbReference type="NCBI Taxonomy" id="3051659"/>
    <lineage>
        <taxon>Bacteria</taxon>
        <taxon>Bacillati</taxon>
        <taxon>Actinomycetota</taxon>
        <taxon>Actinomycetes</taxon>
        <taxon>Micrococcales</taxon>
        <taxon>Demequinaceae</taxon>
        <taxon>Demequina</taxon>
    </lineage>
</organism>
<feature type="transmembrane region" description="Helical" evidence="5">
    <location>
        <begin position="236"/>
        <end position="252"/>
    </location>
</feature>
<evidence type="ECO:0000256" key="4">
    <source>
        <dbReference type="ARBA" id="ARBA00023136"/>
    </source>
</evidence>
<dbReference type="EMBL" id="JAUHPV010000010">
    <property type="protein sequence ID" value="MDN4473995.1"/>
    <property type="molecule type" value="Genomic_DNA"/>
</dbReference>
<evidence type="ECO:0000256" key="3">
    <source>
        <dbReference type="ARBA" id="ARBA00022989"/>
    </source>
</evidence>
<keyword evidence="2 5" id="KW-0812">Transmembrane</keyword>